<organism evidence="1 2">
    <name type="scientific">Violaceomyces palustris</name>
    <dbReference type="NCBI Taxonomy" id="1673888"/>
    <lineage>
        <taxon>Eukaryota</taxon>
        <taxon>Fungi</taxon>
        <taxon>Dikarya</taxon>
        <taxon>Basidiomycota</taxon>
        <taxon>Ustilaginomycotina</taxon>
        <taxon>Ustilaginomycetes</taxon>
        <taxon>Violaceomycetales</taxon>
        <taxon>Violaceomycetaceae</taxon>
        <taxon>Violaceomyces</taxon>
    </lineage>
</organism>
<gene>
    <name evidence="1" type="ORF">IE53DRAFT_362177</name>
</gene>
<accession>A0ACD0NXV6</accession>
<sequence>MICNSILVAALALVSLLARVGAQAPAGQVPYTFYQLQLQDQFVKNQQNIRGKPYESYFKKDLYVYPEMIEPGRTSIDCPTQALKPDLSDINKLLIPANQTLDIENGWCAYDDGSGYVASRTHFPGSTGAMASWWLWWHSAETARYTLWHPWAHVSVSSSYAAKFSDPTLNNTQKLFGSVHKVSEIIGDAPEDIEIHWFPASHFGIDEAKFAEVGGVATGCGELYSGGVKIGDMVHLFFQKADASGIELRSRYFLGNKFSVNVPLLGDLDIDLLANTFGIKKLTIGRHLASNQFHHDQQEFTHLASFLPQIYKDFGNNST</sequence>
<reference evidence="1 2" key="1">
    <citation type="journal article" date="2018" name="Mol. Biol. Evol.">
        <title>Broad Genomic Sampling Reveals a Smut Pathogenic Ancestry of the Fungal Clade Ustilaginomycotina.</title>
        <authorList>
            <person name="Kijpornyongpan T."/>
            <person name="Mondo S.J."/>
            <person name="Barry K."/>
            <person name="Sandor L."/>
            <person name="Lee J."/>
            <person name="Lipzen A."/>
            <person name="Pangilinan J."/>
            <person name="LaButti K."/>
            <person name="Hainaut M."/>
            <person name="Henrissat B."/>
            <person name="Grigoriev I.V."/>
            <person name="Spatafora J.W."/>
            <person name="Aime M.C."/>
        </authorList>
    </citation>
    <scope>NUCLEOTIDE SEQUENCE [LARGE SCALE GENOMIC DNA]</scope>
    <source>
        <strain evidence="1 2">SA 807</strain>
    </source>
</reference>
<name>A0ACD0NXV6_9BASI</name>
<proteinExistence type="predicted"/>
<evidence type="ECO:0000313" key="2">
    <source>
        <dbReference type="Proteomes" id="UP000245626"/>
    </source>
</evidence>
<dbReference type="EMBL" id="KZ819908">
    <property type="protein sequence ID" value="PWN50673.1"/>
    <property type="molecule type" value="Genomic_DNA"/>
</dbReference>
<dbReference type="Proteomes" id="UP000245626">
    <property type="component" value="Unassembled WGS sequence"/>
</dbReference>
<keyword evidence="2" id="KW-1185">Reference proteome</keyword>
<protein>
    <submittedName>
        <fullName evidence="1">Uncharacterized protein</fullName>
    </submittedName>
</protein>
<evidence type="ECO:0000313" key="1">
    <source>
        <dbReference type="EMBL" id="PWN50673.1"/>
    </source>
</evidence>